<dbReference type="InterPro" id="IPR012997">
    <property type="entry name" value="RplA"/>
</dbReference>
<dbReference type="KEGG" id="adin:H7849_09160"/>
<evidence type="ECO:0000256" key="5">
    <source>
        <dbReference type="SAM" id="MobiDB-lite"/>
    </source>
</evidence>
<reference evidence="7 8" key="1">
    <citation type="submission" date="2020-08" db="EMBL/GenBank/DDBJ databases">
        <title>Edaphobacter telluris sp. nov. and Acidobacterium dinghuensis sp. nov., two acidobacteria isolated from forest soil.</title>
        <authorList>
            <person name="Fu J."/>
            <person name="Qiu L."/>
        </authorList>
    </citation>
    <scope>NUCLEOTIDE SEQUENCE [LARGE SCALE GENOMIC DNA]</scope>
    <source>
        <strain evidence="7">4Y35</strain>
    </source>
</reference>
<evidence type="ECO:0000313" key="7">
    <source>
        <dbReference type="EMBL" id="QNI34048.1"/>
    </source>
</evidence>
<gene>
    <name evidence="3" type="primary">rlpA</name>
    <name evidence="7" type="ORF">H7849_09160</name>
</gene>
<evidence type="ECO:0000256" key="4">
    <source>
        <dbReference type="RuleBase" id="RU003495"/>
    </source>
</evidence>
<evidence type="ECO:0000259" key="6">
    <source>
        <dbReference type="Pfam" id="PF03330"/>
    </source>
</evidence>
<dbReference type="SUPFAM" id="SSF50685">
    <property type="entry name" value="Barwin-like endoglucanases"/>
    <property type="match status" value="1"/>
</dbReference>
<comment type="function">
    <text evidence="3">Lytic transglycosylase with a strong preference for naked glycan strands that lack stem peptides.</text>
</comment>
<feature type="compositionally biased region" description="Basic and acidic residues" evidence="5">
    <location>
        <begin position="49"/>
        <end position="65"/>
    </location>
</feature>
<dbReference type="HAMAP" id="MF_02071">
    <property type="entry name" value="RlpA"/>
    <property type="match status" value="1"/>
</dbReference>
<name>A0A7G8BNC8_9BACT</name>
<keyword evidence="8" id="KW-1185">Reference proteome</keyword>
<dbReference type="NCBIfam" id="TIGR00413">
    <property type="entry name" value="rlpA"/>
    <property type="match status" value="1"/>
</dbReference>
<keyword evidence="1 3" id="KW-0456">Lyase</keyword>
<organism evidence="7 8">
    <name type="scientific">Alloacidobacterium dinghuense</name>
    <dbReference type="NCBI Taxonomy" id="2763107"/>
    <lineage>
        <taxon>Bacteria</taxon>
        <taxon>Pseudomonadati</taxon>
        <taxon>Acidobacteriota</taxon>
        <taxon>Terriglobia</taxon>
        <taxon>Terriglobales</taxon>
        <taxon>Acidobacteriaceae</taxon>
        <taxon>Alloacidobacterium</taxon>
    </lineage>
</organism>
<dbReference type="GO" id="GO:0000270">
    <property type="term" value="P:peptidoglycan metabolic process"/>
    <property type="evidence" value="ECO:0007669"/>
    <property type="project" value="UniProtKB-UniRule"/>
</dbReference>
<dbReference type="Pfam" id="PF03330">
    <property type="entry name" value="DPBB_1"/>
    <property type="match status" value="1"/>
</dbReference>
<dbReference type="Proteomes" id="UP000515312">
    <property type="component" value="Chromosome"/>
</dbReference>
<dbReference type="InterPro" id="IPR009009">
    <property type="entry name" value="RlpA-like_DPBB"/>
</dbReference>
<dbReference type="EMBL" id="CP060394">
    <property type="protein sequence ID" value="QNI34048.1"/>
    <property type="molecule type" value="Genomic_DNA"/>
</dbReference>
<dbReference type="CDD" id="cd22268">
    <property type="entry name" value="DPBB_RlpA-like"/>
    <property type="match status" value="1"/>
</dbReference>
<dbReference type="GO" id="GO:0008932">
    <property type="term" value="F:lytic endotransglycosylase activity"/>
    <property type="evidence" value="ECO:0007669"/>
    <property type="project" value="UniProtKB-UniRule"/>
</dbReference>
<dbReference type="RefSeq" id="WP_186745892.1">
    <property type="nucleotide sequence ID" value="NZ_CP060394.1"/>
</dbReference>
<dbReference type="InterPro" id="IPR036908">
    <property type="entry name" value="RlpA-like_sf"/>
</dbReference>
<evidence type="ECO:0000256" key="3">
    <source>
        <dbReference type="HAMAP-Rule" id="MF_02071"/>
    </source>
</evidence>
<evidence type="ECO:0000256" key="1">
    <source>
        <dbReference type="ARBA" id="ARBA00023239"/>
    </source>
</evidence>
<feature type="domain" description="RlpA-like protein double-psi beta-barrel" evidence="6">
    <location>
        <begin position="72"/>
        <end position="159"/>
    </location>
</feature>
<dbReference type="PANTHER" id="PTHR34183:SF1">
    <property type="entry name" value="ENDOLYTIC PEPTIDOGLYCAN TRANSGLYCOSYLASE RLPA"/>
    <property type="match status" value="1"/>
</dbReference>
<protein>
    <recommendedName>
        <fullName evidence="3">Probable endolytic peptidoglycan transglycosylase RlpA</fullName>
        <ecNumber evidence="3">4.2.2.-</ecNumber>
    </recommendedName>
</protein>
<dbReference type="AlphaFoldDB" id="A0A7G8BNC8"/>
<dbReference type="InterPro" id="IPR034718">
    <property type="entry name" value="RlpA"/>
</dbReference>
<dbReference type="Gene3D" id="2.40.40.10">
    <property type="entry name" value="RlpA-like domain"/>
    <property type="match status" value="1"/>
</dbReference>
<comment type="similarity">
    <text evidence="3 4">Belongs to the RlpA family.</text>
</comment>
<accession>A0A7G8BNC8</accession>
<sequence length="183" mass="19978">MNAIATDIKRRIPKLSTYAGLVLAAMLGLFGLQADVPASTHNSQPPTFPDKDFGKNGDAKADAGKKRPWYQIGRASWYGEELQGQQTASGEDYDMNKLTCAHRSLPLGSLIRVTNLRNHKSVVVRVNDRGPMPQSRVIDLSYAAARFLGFSNRGTAPVRLDLVNSKAELAQLNFPLAPAMTKP</sequence>
<evidence type="ECO:0000313" key="8">
    <source>
        <dbReference type="Proteomes" id="UP000515312"/>
    </source>
</evidence>
<dbReference type="PANTHER" id="PTHR34183">
    <property type="entry name" value="ENDOLYTIC PEPTIDOGLYCAN TRANSGLYCOSYLASE RLPA"/>
    <property type="match status" value="1"/>
</dbReference>
<keyword evidence="2 3" id="KW-0961">Cell wall biogenesis/degradation</keyword>
<feature type="region of interest" description="Disordered" evidence="5">
    <location>
        <begin position="39"/>
        <end position="65"/>
    </location>
</feature>
<evidence type="ECO:0000256" key="2">
    <source>
        <dbReference type="ARBA" id="ARBA00023316"/>
    </source>
</evidence>
<dbReference type="EC" id="4.2.2.-" evidence="3"/>
<dbReference type="GO" id="GO:0071555">
    <property type="term" value="P:cell wall organization"/>
    <property type="evidence" value="ECO:0007669"/>
    <property type="project" value="UniProtKB-KW"/>
</dbReference>
<proteinExistence type="inferred from homology"/>